<gene>
    <name evidence="2" type="ORF">F4694_003665</name>
</gene>
<proteinExistence type="predicted"/>
<dbReference type="EMBL" id="JACCBX010000007">
    <property type="protein sequence ID" value="NYE06885.1"/>
    <property type="molecule type" value="Genomic_DNA"/>
</dbReference>
<feature type="transmembrane region" description="Helical" evidence="1">
    <location>
        <begin position="41"/>
        <end position="63"/>
    </location>
</feature>
<keyword evidence="1" id="KW-0472">Membrane</keyword>
<organism evidence="2 3">
    <name type="scientific">Neobacillus niacini</name>
    <dbReference type="NCBI Taxonomy" id="86668"/>
    <lineage>
        <taxon>Bacteria</taxon>
        <taxon>Bacillati</taxon>
        <taxon>Bacillota</taxon>
        <taxon>Bacilli</taxon>
        <taxon>Bacillales</taxon>
        <taxon>Bacillaceae</taxon>
        <taxon>Neobacillus</taxon>
    </lineage>
</organism>
<evidence type="ECO:0000313" key="2">
    <source>
        <dbReference type="EMBL" id="NYE06885.1"/>
    </source>
</evidence>
<keyword evidence="1" id="KW-1133">Transmembrane helix</keyword>
<evidence type="ECO:0000256" key="1">
    <source>
        <dbReference type="SAM" id="Phobius"/>
    </source>
</evidence>
<accession>A0A852TFQ3</accession>
<reference evidence="3" key="2">
    <citation type="submission" date="2020-08" db="EMBL/GenBank/DDBJ databases">
        <title>The Agave Microbiome: Exploring the role of microbial communities in plant adaptations to desert environments.</title>
        <authorList>
            <person name="Partida-Martinez L.P."/>
        </authorList>
    </citation>
    <scope>NUCLEOTIDE SEQUENCE [LARGE SCALE GENOMIC DNA]</scope>
    <source>
        <strain evidence="3">AT2.8</strain>
    </source>
</reference>
<evidence type="ECO:0000313" key="3">
    <source>
        <dbReference type="Proteomes" id="UP000548423"/>
    </source>
</evidence>
<sequence>MAKTVILGLISFFLISFLLLSIGYKFQIKWLIFKYYEETPTGFSTGGSVIPFIIAIIVTFFIGESYQKRQNSK</sequence>
<name>A0A852TFQ3_9BACI</name>
<protein>
    <submittedName>
        <fullName evidence="2">Uncharacterized protein</fullName>
    </submittedName>
</protein>
<dbReference type="Proteomes" id="UP000548423">
    <property type="component" value="Unassembled WGS sequence"/>
</dbReference>
<reference evidence="3" key="1">
    <citation type="submission" date="2020-07" db="EMBL/GenBank/DDBJ databases">
        <authorList>
            <person name="Partida-Martinez L."/>
            <person name="Huntemann M."/>
            <person name="Clum A."/>
            <person name="Wang J."/>
            <person name="Palaniappan K."/>
            <person name="Ritter S."/>
            <person name="Chen I.-M."/>
            <person name="Stamatis D."/>
            <person name="Reddy T."/>
            <person name="O'Malley R."/>
            <person name="Daum C."/>
            <person name="Shapiro N."/>
            <person name="Ivanova N."/>
            <person name="Kyrpides N."/>
            <person name="Woyke T."/>
        </authorList>
    </citation>
    <scope>NUCLEOTIDE SEQUENCE [LARGE SCALE GENOMIC DNA]</scope>
    <source>
        <strain evidence="3">AT2.8</strain>
    </source>
</reference>
<keyword evidence="1" id="KW-0812">Transmembrane</keyword>
<comment type="caution">
    <text evidence="2">The sequence shown here is derived from an EMBL/GenBank/DDBJ whole genome shotgun (WGS) entry which is preliminary data.</text>
</comment>
<dbReference type="AlphaFoldDB" id="A0A852TFQ3"/>